<dbReference type="EMBL" id="JABVCQ010000006">
    <property type="protein sequence ID" value="MBB1125399.1"/>
    <property type="molecule type" value="Genomic_DNA"/>
</dbReference>
<dbReference type="FunFam" id="1.10.8.100:FF:000001">
    <property type="entry name" value="Ribosomal RNA small subunit methyltransferase A"/>
    <property type="match status" value="1"/>
</dbReference>
<feature type="binding site" evidence="7 8">
    <location>
        <position position="60"/>
    </location>
    <ligand>
        <name>S-adenosyl-L-methionine</name>
        <dbReference type="ChEBI" id="CHEBI:59789"/>
    </ligand>
</feature>
<dbReference type="InterPro" id="IPR029063">
    <property type="entry name" value="SAM-dependent_MTases_sf"/>
</dbReference>
<feature type="binding site" evidence="7 8">
    <location>
        <position position="85"/>
    </location>
    <ligand>
        <name>S-adenosyl-L-methionine</name>
        <dbReference type="ChEBI" id="CHEBI:59789"/>
    </ligand>
</feature>
<dbReference type="InterPro" id="IPR001737">
    <property type="entry name" value="KsgA/Erm"/>
</dbReference>
<dbReference type="PROSITE" id="PS51689">
    <property type="entry name" value="SAM_RNA_A_N6_MT"/>
    <property type="match status" value="1"/>
</dbReference>
<evidence type="ECO:0000256" key="7">
    <source>
        <dbReference type="HAMAP-Rule" id="MF_00607"/>
    </source>
</evidence>
<evidence type="ECO:0000256" key="3">
    <source>
        <dbReference type="ARBA" id="ARBA00022603"/>
    </source>
</evidence>
<dbReference type="AlphaFoldDB" id="A0A839HEF5"/>
<dbReference type="PROSITE" id="PS01131">
    <property type="entry name" value="RRNA_A_DIMETH"/>
    <property type="match status" value="1"/>
</dbReference>
<feature type="domain" description="Ribosomal RNA adenine methylase transferase N-terminal" evidence="9">
    <location>
        <begin position="19"/>
        <end position="205"/>
    </location>
</feature>
<dbReference type="GO" id="GO:0003723">
    <property type="term" value="F:RNA binding"/>
    <property type="evidence" value="ECO:0007669"/>
    <property type="project" value="UniProtKB-UniRule"/>
</dbReference>
<keyword evidence="1 7" id="KW-0963">Cytoplasm</keyword>
<organism evidence="10 11">
    <name type="scientific">Thiospirillum jenense</name>
    <dbReference type="NCBI Taxonomy" id="1653858"/>
    <lineage>
        <taxon>Bacteria</taxon>
        <taxon>Pseudomonadati</taxon>
        <taxon>Pseudomonadota</taxon>
        <taxon>Gammaproteobacteria</taxon>
        <taxon>Chromatiales</taxon>
        <taxon>Chromatiaceae</taxon>
        <taxon>Thiospirillum</taxon>
    </lineage>
</organism>
<evidence type="ECO:0000256" key="5">
    <source>
        <dbReference type="ARBA" id="ARBA00022691"/>
    </source>
</evidence>
<dbReference type="Pfam" id="PF00398">
    <property type="entry name" value="RrnaAD"/>
    <property type="match status" value="1"/>
</dbReference>
<comment type="function">
    <text evidence="7">Specifically dimethylates two adjacent adenosines (A1518 and A1519) in the loop of a conserved hairpin near the 3'-end of 16S rRNA in the 30S particle. May play a critical role in biogenesis of 30S subunits.</text>
</comment>
<name>A0A839HEF5_9GAMM</name>
<evidence type="ECO:0000256" key="8">
    <source>
        <dbReference type="PROSITE-ProRule" id="PRU01026"/>
    </source>
</evidence>
<keyword evidence="2 7" id="KW-0698">rRNA processing</keyword>
<dbReference type="InterPro" id="IPR011530">
    <property type="entry name" value="rRNA_adenine_dimethylase"/>
</dbReference>
<dbReference type="HAMAP" id="MF_00607">
    <property type="entry name" value="16SrRNA_methyltr_A"/>
    <property type="match status" value="1"/>
</dbReference>
<comment type="catalytic activity">
    <reaction evidence="7">
        <text>adenosine(1518)/adenosine(1519) in 16S rRNA + 4 S-adenosyl-L-methionine = N(6)-dimethyladenosine(1518)/N(6)-dimethyladenosine(1519) in 16S rRNA + 4 S-adenosyl-L-homocysteine + 4 H(+)</text>
        <dbReference type="Rhea" id="RHEA:19609"/>
        <dbReference type="Rhea" id="RHEA-COMP:10232"/>
        <dbReference type="Rhea" id="RHEA-COMP:10233"/>
        <dbReference type="ChEBI" id="CHEBI:15378"/>
        <dbReference type="ChEBI" id="CHEBI:57856"/>
        <dbReference type="ChEBI" id="CHEBI:59789"/>
        <dbReference type="ChEBI" id="CHEBI:74411"/>
        <dbReference type="ChEBI" id="CHEBI:74493"/>
        <dbReference type="EC" id="2.1.1.182"/>
    </reaction>
</comment>
<dbReference type="NCBIfam" id="TIGR00755">
    <property type="entry name" value="ksgA"/>
    <property type="match status" value="1"/>
</dbReference>
<dbReference type="SMART" id="SM00650">
    <property type="entry name" value="rADc"/>
    <property type="match status" value="1"/>
</dbReference>
<dbReference type="InterPro" id="IPR020596">
    <property type="entry name" value="rRNA_Ade_Mease_Trfase_CS"/>
</dbReference>
<accession>A0A839HEF5</accession>
<dbReference type="InterPro" id="IPR023165">
    <property type="entry name" value="rRNA_Ade_diMease-like_C"/>
</dbReference>
<feature type="binding site" evidence="7 8">
    <location>
        <position position="120"/>
    </location>
    <ligand>
        <name>S-adenosyl-L-methionine</name>
        <dbReference type="ChEBI" id="CHEBI:59789"/>
    </ligand>
</feature>
<proteinExistence type="inferred from homology"/>
<evidence type="ECO:0000313" key="10">
    <source>
        <dbReference type="EMBL" id="MBB1125399.1"/>
    </source>
</evidence>
<evidence type="ECO:0000256" key="2">
    <source>
        <dbReference type="ARBA" id="ARBA00022552"/>
    </source>
</evidence>
<dbReference type="GO" id="GO:0005829">
    <property type="term" value="C:cytosol"/>
    <property type="evidence" value="ECO:0007669"/>
    <property type="project" value="TreeGrafter"/>
</dbReference>
<dbReference type="RefSeq" id="WP_182582712.1">
    <property type="nucleotide sequence ID" value="NZ_JABVCQ010000006.1"/>
</dbReference>
<dbReference type="SUPFAM" id="SSF53335">
    <property type="entry name" value="S-adenosyl-L-methionine-dependent methyltransferases"/>
    <property type="match status" value="1"/>
</dbReference>
<comment type="subcellular location">
    <subcellularLocation>
        <location evidence="7">Cytoplasm</location>
    </subcellularLocation>
</comment>
<dbReference type="Gene3D" id="1.10.8.100">
    <property type="entry name" value="Ribosomal RNA adenine dimethylase-like, domain 2"/>
    <property type="match status" value="1"/>
</dbReference>
<evidence type="ECO:0000259" key="9">
    <source>
        <dbReference type="SMART" id="SM00650"/>
    </source>
</evidence>
<evidence type="ECO:0000256" key="6">
    <source>
        <dbReference type="ARBA" id="ARBA00022884"/>
    </source>
</evidence>
<evidence type="ECO:0000256" key="1">
    <source>
        <dbReference type="ARBA" id="ARBA00022490"/>
    </source>
</evidence>
<dbReference type="Gene3D" id="3.40.50.150">
    <property type="entry name" value="Vaccinia Virus protein VP39"/>
    <property type="match status" value="1"/>
</dbReference>
<feature type="binding site" evidence="7 8">
    <location>
        <position position="12"/>
    </location>
    <ligand>
        <name>S-adenosyl-L-methionine</name>
        <dbReference type="ChEBI" id="CHEBI:59789"/>
    </ligand>
</feature>
<dbReference type="EC" id="2.1.1.182" evidence="7"/>
<feature type="binding site" evidence="7 8">
    <location>
        <position position="14"/>
    </location>
    <ligand>
        <name>S-adenosyl-L-methionine</name>
        <dbReference type="ChEBI" id="CHEBI:59789"/>
    </ligand>
</feature>
<evidence type="ECO:0000313" key="11">
    <source>
        <dbReference type="Proteomes" id="UP000548632"/>
    </source>
</evidence>
<keyword evidence="11" id="KW-1185">Reference proteome</keyword>
<comment type="similarity">
    <text evidence="7">Belongs to the class I-like SAM-binding methyltransferase superfamily. rRNA adenine N(6)-methyltransferase family. RsmA subfamily.</text>
</comment>
<dbReference type="PANTHER" id="PTHR11727:SF7">
    <property type="entry name" value="DIMETHYLADENOSINE TRANSFERASE-RELATED"/>
    <property type="match status" value="1"/>
</dbReference>
<reference evidence="10 11" key="1">
    <citation type="journal article" date="2020" name="Arch. Microbiol.">
        <title>The genome sequence of the giant phototrophic gammaproteobacterium Thiospirillum jenense gives insight into its physiological properties and phylogenetic relationships.</title>
        <authorList>
            <person name="Imhoff J.F."/>
            <person name="Meyer T.E."/>
            <person name="Kyndt J.A."/>
        </authorList>
    </citation>
    <scope>NUCLEOTIDE SEQUENCE [LARGE SCALE GENOMIC DNA]</scope>
    <source>
        <strain evidence="10 11">DSM 216</strain>
    </source>
</reference>
<keyword evidence="3 7" id="KW-0489">Methyltransferase</keyword>
<dbReference type="PANTHER" id="PTHR11727">
    <property type="entry name" value="DIMETHYLADENOSINE TRANSFERASE"/>
    <property type="match status" value="1"/>
</dbReference>
<keyword evidence="5 7" id="KW-0949">S-adenosyl-L-methionine</keyword>
<dbReference type="InterPro" id="IPR020598">
    <property type="entry name" value="rRNA_Ade_methylase_Trfase_N"/>
</dbReference>
<dbReference type="GO" id="GO:0052908">
    <property type="term" value="F:16S rRNA (adenine(1518)-N(6)/adenine(1519)-N(6))-dimethyltransferase activity"/>
    <property type="evidence" value="ECO:0007669"/>
    <property type="project" value="UniProtKB-EC"/>
</dbReference>
<gene>
    <name evidence="7 10" type="primary">rsmA</name>
    <name evidence="7" type="synonym">ksgA</name>
    <name evidence="10" type="ORF">HUK38_04030</name>
</gene>
<dbReference type="Proteomes" id="UP000548632">
    <property type="component" value="Unassembled WGS sequence"/>
</dbReference>
<keyword evidence="4 7" id="KW-0808">Transferase</keyword>
<protein>
    <recommendedName>
        <fullName evidence="7">Ribosomal RNA small subunit methyltransferase A</fullName>
        <ecNumber evidence="7">2.1.1.182</ecNumber>
    </recommendedName>
    <alternativeName>
        <fullName evidence="7">16S rRNA (adenine(1518)-N(6)/adenine(1519)-N(6))-dimethyltransferase</fullName>
    </alternativeName>
    <alternativeName>
        <fullName evidence="7">16S rRNA dimethyladenosine transferase</fullName>
    </alternativeName>
    <alternativeName>
        <fullName evidence="7">16S rRNA dimethylase</fullName>
    </alternativeName>
    <alternativeName>
        <fullName evidence="7">S-adenosylmethionine-6-N', N'-adenosyl(rRNA) dimethyltransferase</fullName>
    </alternativeName>
</protein>
<comment type="caution">
    <text evidence="10">The sequence shown here is derived from an EMBL/GenBank/DDBJ whole genome shotgun (WGS) entry which is preliminary data.</text>
</comment>
<evidence type="ECO:0000256" key="4">
    <source>
        <dbReference type="ARBA" id="ARBA00022679"/>
    </source>
</evidence>
<feature type="binding site" evidence="7 8">
    <location>
        <position position="39"/>
    </location>
    <ligand>
        <name>S-adenosyl-L-methionine</name>
        <dbReference type="ChEBI" id="CHEBI:59789"/>
    </ligand>
</feature>
<sequence>MNHHPRKRFGQHFLRDPIIINRILALIDAKPGQQLIEIGPGQGALTTGLLTAAGALDVIEIDRDLIEPLAKRCQPFGQLCIHQADALQFDLCTLLNDSCAAAISESIPASSTQRLRLIGNLPYNISTPLLFHFLKYAHCLDDLHLMLQREVVERICAAPGNKTYGRLSVMVQTYCAAEMGFIIHADAFYPPPKVESALLHLRPYLQPAFALGNRQHHATLVATAFAQRRKTLRNSLRELISTAQLIAAEIDPNARAETLTIAEFARLSELTCNPHISP</sequence>
<keyword evidence="6 7" id="KW-0694">RNA-binding</keyword>